<name>A0A8S1Q8E8_9CILI</name>
<dbReference type="Proteomes" id="UP000692954">
    <property type="component" value="Unassembled WGS sequence"/>
</dbReference>
<feature type="region of interest" description="Disordered" evidence="1">
    <location>
        <begin position="1"/>
        <end position="23"/>
    </location>
</feature>
<gene>
    <name evidence="2" type="ORF">PSON_ATCC_30995.1.T0970110</name>
</gene>
<evidence type="ECO:0000256" key="1">
    <source>
        <dbReference type="SAM" id="MobiDB-lite"/>
    </source>
</evidence>
<sequence>MFKLPPSTNSQKSTPRSMKSLNSISHSNREVLMNEYFNLPMISTKSMIGNYRIIGTNLNKKEFNKNNKEYHQVISNVQQLKLVGQTEKSFGFSNYNFLEKYYQNKATNQIRMKETRKYNRLFKVEKIIEQRYSSLQQKNVQNLGNSTDDLQQSLRWDSRKQENQYKSFSANQSTILIPQYQDVIIIKNNEIEQLMERIDKQRKKLKVVFLFIFSLMAITKKYQLLKKEEKQKIILLNNKLQSCQKIINSNEIRSIEIQQEYFISIISNKVLHYLNSQTYINECNQIDEFTNPIQNMDLKQLRIQCFSKLIYQNLELLTRESNFPELLKCQLITSLFKTSKQQTSFFVGKRCNFYQGNQIYLQKEQKLAIAMEFLLFQIIIPKFVQIVNNLPTQSKNYKFQTQEIIILIASFMHRQFVNKFKKMKKVKNPNGYMVNRQLNIQYQQDGLFWNEITISNNAGDNNVVLEGLLEQEKLQFIENANPRWKQQLDILFEKILQNIEALINF</sequence>
<protein>
    <submittedName>
        <fullName evidence="2">Uncharacterized protein</fullName>
    </submittedName>
</protein>
<evidence type="ECO:0000313" key="2">
    <source>
        <dbReference type="EMBL" id="CAD8111081.1"/>
    </source>
</evidence>
<dbReference type="EMBL" id="CAJJDN010000097">
    <property type="protein sequence ID" value="CAD8111081.1"/>
    <property type="molecule type" value="Genomic_DNA"/>
</dbReference>
<comment type="caution">
    <text evidence="2">The sequence shown here is derived from an EMBL/GenBank/DDBJ whole genome shotgun (WGS) entry which is preliminary data.</text>
</comment>
<dbReference type="AlphaFoldDB" id="A0A8S1Q8E8"/>
<evidence type="ECO:0000313" key="3">
    <source>
        <dbReference type="Proteomes" id="UP000692954"/>
    </source>
</evidence>
<accession>A0A8S1Q8E8</accession>
<reference evidence="2" key="1">
    <citation type="submission" date="2021-01" db="EMBL/GenBank/DDBJ databases">
        <authorList>
            <consortium name="Genoscope - CEA"/>
            <person name="William W."/>
        </authorList>
    </citation>
    <scope>NUCLEOTIDE SEQUENCE</scope>
</reference>
<organism evidence="2 3">
    <name type="scientific">Paramecium sonneborni</name>
    <dbReference type="NCBI Taxonomy" id="65129"/>
    <lineage>
        <taxon>Eukaryota</taxon>
        <taxon>Sar</taxon>
        <taxon>Alveolata</taxon>
        <taxon>Ciliophora</taxon>
        <taxon>Intramacronucleata</taxon>
        <taxon>Oligohymenophorea</taxon>
        <taxon>Peniculida</taxon>
        <taxon>Parameciidae</taxon>
        <taxon>Paramecium</taxon>
    </lineage>
</organism>
<keyword evidence="3" id="KW-1185">Reference proteome</keyword>
<proteinExistence type="predicted"/>